<comment type="caution">
    <text evidence="2">The sequence shown here is derived from an EMBL/GenBank/DDBJ whole genome shotgun (WGS) entry which is preliminary data.</text>
</comment>
<protein>
    <submittedName>
        <fullName evidence="2">Uncharacterized protein</fullName>
    </submittedName>
</protein>
<reference evidence="2" key="1">
    <citation type="submission" date="2023-05" db="EMBL/GenBank/DDBJ databases">
        <authorList>
            <person name="Stuckert A."/>
        </authorList>
    </citation>
    <scope>NUCLEOTIDE SEQUENCE</scope>
</reference>
<keyword evidence="1" id="KW-0812">Transmembrane</keyword>
<name>A0ABN9CJ65_9NEOB</name>
<accession>A0ABN9CJ65</accession>
<evidence type="ECO:0000256" key="1">
    <source>
        <dbReference type="SAM" id="Phobius"/>
    </source>
</evidence>
<keyword evidence="1" id="KW-1133">Transmembrane helix</keyword>
<evidence type="ECO:0000313" key="3">
    <source>
        <dbReference type="Proteomes" id="UP001162483"/>
    </source>
</evidence>
<evidence type="ECO:0000313" key="2">
    <source>
        <dbReference type="EMBL" id="CAI9560189.1"/>
    </source>
</evidence>
<sequence length="69" mass="7426">MMVGDDVTFRCGILGILRIGTSLWGVPITGSIYLMMVGNGMVQSFCVESREYRGQGHLSGGFPLLDPST</sequence>
<dbReference type="Proteomes" id="UP001162483">
    <property type="component" value="Unassembled WGS sequence"/>
</dbReference>
<keyword evidence="1" id="KW-0472">Membrane</keyword>
<dbReference type="EMBL" id="CATNWA010010611">
    <property type="protein sequence ID" value="CAI9560189.1"/>
    <property type="molecule type" value="Genomic_DNA"/>
</dbReference>
<keyword evidence="3" id="KW-1185">Reference proteome</keyword>
<proteinExistence type="predicted"/>
<feature type="transmembrane region" description="Helical" evidence="1">
    <location>
        <begin position="12"/>
        <end position="35"/>
    </location>
</feature>
<gene>
    <name evidence="2" type="ORF">SPARVUS_LOCUS5194508</name>
</gene>
<organism evidence="2 3">
    <name type="scientific">Staurois parvus</name>
    <dbReference type="NCBI Taxonomy" id="386267"/>
    <lineage>
        <taxon>Eukaryota</taxon>
        <taxon>Metazoa</taxon>
        <taxon>Chordata</taxon>
        <taxon>Craniata</taxon>
        <taxon>Vertebrata</taxon>
        <taxon>Euteleostomi</taxon>
        <taxon>Amphibia</taxon>
        <taxon>Batrachia</taxon>
        <taxon>Anura</taxon>
        <taxon>Neobatrachia</taxon>
        <taxon>Ranoidea</taxon>
        <taxon>Ranidae</taxon>
        <taxon>Staurois</taxon>
    </lineage>
</organism>